<dbReference type="InterPro" id="IPR000262">
    <property type="entry name" value="FMN-dep_DH"/>
</dbReference>
<dbReference type="GeneID" id="18762216"/>
<dbReference type="PANTHER" id="PTHR10578:SF104">
    <property type="entry name" value="CYTOCHROME B2, MITOCHONDRIAL-RELATED"/>
    <property type="match status" value="1"/>
</dbReference>
<dbReference type="STRING" id="1072389.K1X4T6"/>
<dbReference type="GO" id="GO:0016491">
    <property type="term" value="F:oxidoreductase activity"/>
    <property type="evidence" value="ECO:0007669"/>
    <property type="project" value="InterPro"/>
</dbReference>
<sequence>MSPFSFREIMDVIPAGTPFIFQLYFYTDRAEKERILTEVGKYKPQAILFTVDLPVMSEQEAPPRQSLIGEGKKQAQLAHPTVNIDWSCSAWIKQKSGALVFVKDTAVSALITLLEIQASYPEILEKMEVSIDGGVGRGSDILKAICLGAGGVLLGRPFMRCILREELQMAAQLVGITALEQAHPGLLDTTDVRSR</sequence>
<dbReference type="Pfam" id="PF01070">
    <property type="entry name" value="FMN_dh"/>
    <property type="match status" value="2"/>
</dbReference>
<dbReference type="Proteomes" id="UP000006753">
    <property type="component" value="Unassembled WGS sequence"/>
</dbReference>
<keyword evidence="4" id="KW-1185">Reference proteome</keyword>
<evidence type="ECO:0000259" key="2">
    <source>
        <dbReference type="Pfam" id="PF01070"/>
    </source>
</evidence>
<dbReference type="KEGG" id="mbe:MBM_06281"/>
<proteinExistence type="predicted"/>
<gene>
    <name evidence="3" type="ORF">MBM_06281</name>
</gene>
<dbReference type="PANTHER" id="PTHR10578">
    <property type="entry name" value="S -2-HYDROXY-ACID OXIDASE-RELATED"/>
    <property type="match status" value="1"/>
</dbReference>
<comment type="cofactor">
    <cofactor evidence="1">
        <name>FMN</name>
        <dbReference type="ChEBI" id="CHEBI:58210"/>
    </cofactor>
</comment>
<accession>K1X4T6</accession>
<evidence type="ECO:0000256" key="1">
    <source>
        <dbReference type="ARBA" id="ARBA00001917"/>
    </source>
</evidence>
<protein>
    <submittedName>
        <fullName evidence="3">Cytochrome b2</fullName>
    </submittedName>
</protein>
<evidence type="ECO:0000313" key="3">
    <source>
        <dbReference type="EMBL" id="EKD15653.1"/>
    </source>
</evidence>
<dbReference type="EMBL" id="JH921441">
    <property type="protein sequence ID" value="EKD15653.1"/>
    <property type="molecule type" value="Genomic_DNA"/>
</dbReference>
<reference evidence="3 4" key="1">
    <citation type="journal article" date="2012" name="BMC Genomics">
        <title>Sequencing the genome of Marssonina brunnea reveals fungus-poplar co-evolution.</title>
        <authorList>
            <person name="Zhu S."/>
            <person name="Cao Y.-Z."/>
            <person name="Jiang C."/>
            <person name="Tan B.-Y."/>
            <person name="Wang Z."/>
            <person name="Feng S."/>
            <person name="Zhang L."/>
            <person name="Su X.-H."/>
            <person name="Brejova B."/>
            <person name="Vinar T."/>
            <person name="Xu M."/>
            <person name="Wang M.-X."/>
            <person name="Zhang S.-G."/>
            <person name="Huang M.-R."/>
            <person name="Wu R."/>
            <person name="Zhou Y."/>
        </authorList>
    </citation>
    <scope>NUCLEOTIDE SEQUENCE [LARGE SCALE GENOMIC DNA]</scope>
    <source>
        <strain evidence="3 4">MB_m1</strain>
    </source>
</reference>
<name>K1X4T6_MARBU</name>
<feature type="domain" description="FMN-dependent dehydrogenase" evidence="2">
    <location>
        <begin position="4"/>
        <end position="89"/>
    </location>
</feature>
<feature type="domain" description="FMN-dependent dehydrogenase" evidence="2">
    <location>
        <begin position="104"/>
        <end position="184"/>
    </location>
</feature>
<dbReference type="InParanoid" id="K1X4T6"/>
<dbReference type="OrthoDB" id="1925334at2759"/>
<evidence type="ECO:0000313" key="4">
    <source>
        <dbReference type="Proteomes" id="UP000006753"/>
    </source>
</evidence>
<dbReference type="HOGENOM" id="CLU_020639_1_0_1"/>
<dbReference type="eggNOG" id="KOG0538">
    <property type="taxonomic scope" value="Eukaryota"/>
</dbReference>
<dbReference type="Gene3D" id="3.20.20.70">
    <property type="entry name" value="Aldolase class I"/>
    <property type="match status" value="2"/>
</dbReference>
<organism evidence="3 4">
    <name type="scientific">Marssonina brunnea f. sp. multigermtubi (strain MB_m1)</name>
    <name type="common">Marssonina leaf spot fungus</name>
    <dbReference type="NCBI Taxonomy" id="1072389"/>
    <lineage>
        <taxon>Eukaryota</taxon>
        <taxon>Fungi</taxon>
        <taxon>Dikarya</taxon>
        <taxon>Ascomycota</taxon>
        <taxon>Pezizomycotina</taxon>
        <taxon>Leotiomycetes</taxon>
        <taxon>Helotiales</taxon>
        <taxon>Drepanopezizaceae</taxon>
        <taxon>Drepanopeziza</taxon>
    </lineage>
</organism>
<dbReference type="SUPFAM" id="SSF51395">
    <property type="entry name" value="FMN-linked oxidoreductases"/>
    <property type="match status" value="1"/>
</dbReference>
<dbReference type="InterPro" id="IPR013785">
    <property type="entry name" value="Aldolase_TIM"/>
</dbReference>
<dbReference type="AlphaFoldDB" id="K1X4T6"/>